<name>A0ABT4X906_9BACI</name>
<dbReference type="Pfam" id="PF13439">
    <property type="entry name" value="Glyco_transf_4"/>
    <property type="match status" value="1"/>
</dbReference>
<dbReference type="PANTHER" id="PTHR45947">
    <property type="entry name" value="SULFOQUINOVOSYL TRANSFERASE SQD2"/>
    <property type="match status" value="1"/>
</dbReference>
<dbReference type="Gene3D" id="3.40.50.2000">
    <property type="entry name" value="Glycogen Phosphorylase B"/>
    <property type="match status" value="2"/>
</dbReference>
<sequence>MKILLATYWNIPHVGGVWTYMVQLKEKLESLGHDVDLLGFGEDNQVVHIVNENRKVEKAQLLSLVNAKLENEKFPEIYKNHLVQYTEIQRYTFELAALHFGLEKYDLIHAQDVISSGCLNRVKPEKTALVTTLHGCVAYEIRYQLETIHRSSTADLARAYFDYLEQIGAMSADVTIVANNWMKNVLTEEFGVSEEQIEIFHYGYNIDQFLERMTEKTVAEVPYTDKKIILFAGRLTQNKGVHHLVSALEQLKEIRNDWVCWIVGEGEKLAGLRVQADQLGLSDDITFLKNRNDVPYLMTLADIFVLPSLLENQPLSVIEAQLAGLPVIVSDAGGIPEIVEHEITGLITPKGDEKALLNCLNQLLEDEAQRKKLGANAREFALGYWNMDEAVNHILNVYQKTIKNKGDM</sequence>
<evidence type="ECO:0000313" key="4">
    <source>
        <dbReference type="EMBL" id="MDA7027832.1"/>
    </source>
</evidence>
<protein>
    <submittedName>
        <fullName evidence="4">Glycosyltransferase family 4 protein</fullName>
    </submittedName>
</protein>
<organism evidence="4 5">
    <name type="scientific">Bacillus changyiensis</name>
    <dbReference type="NCBI Taxonomy" id="3004103"/>
    <lineage>
        <taxon>Bacteria</taxon>
        <taxon>Bacillati</taxon>
        <taxon>Bacillota</taxon>
        <taxon>Bacilli</taxon>
        <taxon>Bacillales</taxon>
        <taxon>Bacillaceae</taxon>
        <taxon>Bacillus</taxon>
    </lineage>
</organism>
<dbReference type="PANTHER" id="PTHR45947:SF3">
    <property type="entry name" value="SULFOQUINOVOSYL TRANSFERASE SQD2"/>
    <property type="match status" value="1"/>
</dbReference>
<dbReference type="InterPro" id="IPR050194">
    <property type="entry name" value="Glycosyltransferase_grp1"/>
</dbReference>
<dbReference type="RefSeq" id="WP_271341650.1">
    <property type="nucleotide sequence ID" value="NZ_JAQKAB010000010.1"/>
</dbReference>
<dbReference type="Pfam" id="PF00534">
    <property type="entry name" value="Glycos_transf_1"/>
    <property type="match status" value="1"/>
</dbReference>
<dbReference type="SUPFAM" id="SSF53756">
    <property type="entry name" value="UDP-Glycosyltransferase/glycogen phosphorylase"/>
    <property type="match status" value="1"/>
</dbReference>
<dbReference type="EMBL" id="JAQKAB010000010">
    <property type="protein sequence ID" value="MDA7027832.1"/>
    <property type="molecule type" value="Genomic_DNA"/>
</dbReference>
<dbReference type="CDD" id="cd03801">
    <property type="entry name" value="GT4_PimA-like"/>
    <property type="match status" value="1"/>
</dbReference>
<reference evidence="4 5" key="1">
    <citation type="submission" date="2023-01" db="EMBL/GenBank/DDBJ databases">
        <title>Bacillus changyiensis sp. nov., isolated from a coastal deposit.</title>
        <authorList>
            <person name="Xiao G."/>
            <person name="Lai Q."/>
            <person name="Hu Z."/>
            <person name="Shao Z."/>
        </authorList>
    </citation>
    <scope>NUCLEOTIDE SEQUENCE [LARGE SCALE GENOMIC DNA]</scope>
    <source>
        <strain evidence="4 5">CLL-7-23</strain>
    </source>
</reference>
<proteinExistence type="inferred from homology"/>
<feature type="domain" description="Glycosyl transferase family 1" evidence="2">
    <location>
        <begin position="220"/>
        <end position="379"/>
    </location>
</feature>
<comment type="caution">
    <text evidence="4">The sequence shown here is derived from an EMBL/GenBank/DDBJ whole genome shotgun (WGS) entry which is preliminary data.</text>
</comment>
<evidence type="ECO:0000313" key="5">
    <source>
        <dbReference type="Proteomes" id="UP001211894"/>
    </source>
</evidence>
<dbReference type="Proteomes" id="UP001211894">
    <property type="component" value="Unassembled WGS sequence"/>
</dbReference>
<evidence type="ECO:0000256" key="1">
    <source>
        <dbReference type="ARBA" id="ARBA00009481"/>
    </source>
</evidence>
<comment type="similarity">
    <text evidence="1">Belongs to the glycosyltransferase group 1 family. Glycosyltransferase 4 subfamily.</text>
</comment>
<feature type="domain" description="Glycosyltransferase subfamily 4-like N-terminal" evidence="3">
    <location>
        <begin position="14"/>
        <end position="207"/>
    </location>
</feature>
<dbReference type="InterPro" id="IPR028098">
    <property type="entry name" value="Glyco_trans_4-like_N"/>
</dbReference>
<gene>
    <name evidence="4" type="ORF">PJ311_14730</name>
</gene>
<dbReference type="InterPro" id="IPR001296">
    <property type="entry name" value="Glyco_trans_1"/>
</dbReference>
<evidence type="ECO:0000259" key="2">
    <source>
        <dbReference type="Pfam" id="PF00534"/>
    </source>
</evidence>
<keyword evidence="5" id="KW-1185">Reference proteome</keyword>
<evidence type="ECO:0000259" key="3">
    <source>
        <dbReference type="Pfam" id="PF13439"/>
    </source>
</evidence>
<accession>A0ABT4X906</accession>